<proteinExistence type="predicted"/>
<feature type="transmembrane region" description="Helical" evidence="7">
    <location>
        <begin position="396"/>
        <end position="414"/>
    </location>
</feature>
<feature type="transmembrane region" description="Helical" evidence="7">
    <location>
        <begin position="54"/>
        <end position="71"/>
    </location>
</feature>
<dbReference type="Gene3D" id="1.20.1250.20">
    <property type="entry name" value="MFS general substrate transporter like domains"/>
    <property type="match status" value="2"/>
</dbReference>
<keyword evidence="2" id="KW-0813">Transport</keyword>
<feature type="transmembrane region" description="Helical" evidence="7">
    <location>
        <begin position="485"/>
        <end position="509"/>
    </location>
</feature>
<feature type="transmembrane region" description="Helical" evidence="7">
    <location>
        <begin position="363"/>
        <end position="384"/>
    </location>
</feature>
<dbReference type="InterPro" id="IPR011701">
    <property type="entry name" value="MFS"/>
</dbReference>
<evidence type="ECO:0000256" key="1">
    <source>
        <dbReference type="ARBA" id="ARBA00004141"/>
    </source>
</evidence>
<dbReference type="PANTHER" id="PTHR43385">
    <property type="entry name" value="RIBOFLAVIN TRANSPORTER RIBJ"/>
    <property type="match status" value="1"/>
</dbReference>
<dbReference type="Pfam" id="PF07690">
    <property type="entry name" value="MFS_1"/>
    <property type="match status" value="1"/>
</dbReference>
<evidence type="ECO:0000256" key="5">
    <source>
        <dbReference type="ARBA" id="ARBA00023136"/>
    </source>
</evidence>
<feature type="transmembrane region" description="Helical" evidence="7">
    <location>
        <begin position="12"/>
        <end position="31"/>
    </location>
</feature>
<evidence type="ECO:0000313" key="8">
    <source>
        <dbReference type="EMBL" id="GFN79360.1"/>
    </source>
</evidence>
<dbReference type="Proteomes" id="UP000735302">
    <property type="component" value="Unassembled WGS sequence"/>
</dbReference>
<feature type="transmembrane region" description="Helical" evidence="7">
    <location>
        <begin position="326"/>
        <end position="343"/>
    </location>
</feature>
<feature type="region of interest" description="Disordered" evidence="6">
    <location>
        <begin position="220"/>
        <end position="259"/>
    </location>
</feature>
<comment type="subcellular location">
    <subcellularLocation>
        <location evidence="1">Membrane</location>
        <topology evidence="1">Multi-pass membrane protein</topology>
    </subcellularLocation>
</comment>
<evidence type="ECO:0000256" key="6">
    <source>
        <dbReference type="SAM" id="MobiDB-lite"/>
    </source>
</evidence>
<dbReference type="InterPro" id="IPR052983">
    <property type="entry name" value="MFS_Riboflavin_Transporter"/>
</dbReference>
<name>A0AAV3YAE3_9GAST</name>
<sequence length="511" mass="55737">MKTSTEKYEKYCSIIGAHFAMAPLSFLWIYGNLSAYMDSYFHFSCSPKCTDADTQWIISLYSVFTCPGIFLQKPLERRLGLKWTGIVSMVTCALALFGSAWVLQQSVAWTAVLYGVLLGHSVGVALSVSFQVVTNWAPDKAAILLATSSGAATGLSIIENQLITAYVNPRNLKPTSYIGPRTFFSQAEILSRVPMAVTIYAATTLFLQVVGYAMIMNPPPVSSDPQTSGSSDRSEIKVQEDNKNGDALPSSLVGLENAPSPNNNKYFGSSNGCNEILDHHRSSQTAPKGIGPADHAIRNLVEKDVVTDIQSGDVPKSWKPSEVIKTPVFYSLFMFGISISYGLQLKANYYKQFALLYIHNDNFLTLVGTLIPVMSTSSRILFGACLDKGLFNLKDALVIALAINSVMSAFWFIAPQIDAVFYMILVLLLALTQGTSIMILPAAAFRIFGPDHFSNNYGLLYTSPLIAGISSAIIVPPLLHALGWFWLFTSVSILSLVTLVMVVATNFNIGR</sequence>
<protein>
    <submittedName>
        <fullName evidence="8">Oxalate:formate antiporter-like isoform x1</fullName>
    </submittedName>
</protein>
<feature type="transmembrane region" description="Helical" evidence="7">
    <location>
        <begin position="420"/>
        <end position="445"/>
    </location>
</feature>
<accession>A0AAV3YAE3</accession>
<keyword evidence="4 7" id="KW-1133">Transmembrane helix</keyword>
<dbReference type="GO" id="GO:0016020">
    <property type="term" value="C:membrane"/>
    <property type="evidence" value="ECO:0007669"/>
    <property type="project" value="UniProtKB-SubCell"/>
</dbReference>
<feature type="transmembrane region" description="Helical" evidence="7">
    <location>
        <begin position="193"/>
        <end position="215"/>
    </location>
</feature>
<evidence type="ECO:0000256" key="7">
    <source>
        <dbReference type="SAM" id="Phobius"/>
    </source>
</evidence>
<feature type="transmembrane region" description="Helical" evidence="7">
    <location>
        <begin position="457"/>
        <end position="479"/>
    </location>
</feature>
<keyword evidence="5 7" id="KW-0472">Membrane</keyword>
<comment type="caution">
    <text evidence="8">The sequence shown here is derived from an EMBL/GenBank/DDBJ whole genome shotgun (WGS) entry which is preliminary data.</text>
</comment>
<dbReference type="InterPro" id="IPR036259">
    <property type="entry name" value="MFS_trans_sf"/>
</dbReference>
<keyword evidence="3 7" id="KW-0812">Transmembrane</keyword>
<evidence type="ECO:0000256" key="4">
    <source>
        <dbReference type="ARBA" id="ARBA00022989"/>
    </source>
</evidence>
<dbReference type="AlphaFoldDB" id="A0AAV3YAE3"/>
<feature type="transmembrane region" description="Helical" evidence="7">
    <location>
        <begin position="83"/>
        <end position="103"/>
    </location>
</feature>
<dbReference type="GO" id="GO:0022857">
    <property type="term" value="F:transmembrane transporter activity"/>
    <property type="evidence" value="ECO:0007669"/>
    <property type="project" value="InterPro"/>
</dbReference>
<evidence type="ECO:0000313" key="9">
    <source>
        <dbReference type="Proteomes" id="UP000735302"/>
    </source>
</evidence>
<dbReference type="SUPFAM" id="SSF103473">
    <property type="entry name" value="MFS general substrate transporter"/>
    <property type="match status" value="1"/>
</dbReference>
<organism evidence="8 9">
    <name type="scientific">Plakobranchus ocellatus</name>
    <dbReference type="NCBI Taxonomy" id="259542"/>
    <lineage>
        <taxon>Eukaryota</taxon>
        <taxon>Metazoa</taxon>
        <taxon>Spiralia</taxon>
        <taxon>Lophotrochozoa</taxon>
        <taxon>Mollusca</taxon>
        <taxon>Gastropoda</taxon>
        <taxon>Heterobranchia</taxon>
        <taxon>Euthyneura</taxon>
        <taxon>Panpulmonata</taxon>
        <taxon>Sacoglossa</taxon>
        <taxon>Placobranchoidea</taxon>
        <taxon>Plakobranchidae</taxon>
        <taxon>Plakobranchus</taxon>
    </lineage>
</organism>
<reference evidence="8 9" key="1">
    <citation type="journal article" date="2021" name="Elife">
        <title>Chloroplast acquisition without the gene transfer in kleptoplastic sea slugs, Plakobranchus ocellatus.</title>
        <authorList>
            <person name="Maeda T."/>
            <person name="Takahashi S."/>
            <person name="Yoshida T."/>
            <person name="Shimamura S."/>
            <person name="Takaki Y."/>
            <person name="Nagai Y."/>
            <person name="Toyoda A."/>
            <person name="Suzuki Y."/>
            <person name="Arimoto A."/>
            <person name="Ishii H."/>
            <person name="Satoh N."/>
            <person name="Nishiyama T."/>
            <person name="Hasebe M."/>
            <person name="Maruyama T."/>
            <person name="Minagawa J."/>
            <person name="Obokata J."/>
            <person name="Shigenobu S."/>
        </authorList>
    </citation>
    <scope>NUCLEOTIDE SEQUENCE [LARGE SCALE GENOMIC DNA]</scope>
</reference>
<feature type="transmembrane region" description="Helical" evidence="7">
    <location>
        <begin position="109"/>
        <end position="130"/>
    </location>
</feature>
<dbReference type="PANTHER" id="PTHR43385:SF1">
    <property type="entry name" value="RIBOFLAVIN TRANSPORTER RIBJ"/>
    <property type="match status" value="1"/>
</dbReference>
<evidence type="ECO:0000256" key="3">
    <source>
        <dbReference type="ARBA" id="ARBA00022692"/>
    </source>
</evidence>
<evidence type="ECO:0000256" key="2">
    <source>
        <dbReference type="ARBA" id="ARBA00022448"/>
    </source>
</evidence>
<keyword evidence="9" id="KW-1185">Reference proteome</keyword>
<dbReference type="EMBL" id="BLXT01000663">
    <property type="protein sequence ID" value="GFN79360.1"/>
    <property type="molecule type" value="Genomic_DNA"/>
</dbReference>
<feature type="compositionally biased region" description="Basic and acidic residues" evidence="6">
    <location>
        <begin position="232"/>
        <end position="244"/>
    </location>
</feature>
<gene>
    <name evidence="8" type="ORF">PoB_000586600</name>
</gene>